<name>A0A093NT88_PYGAD</name>
<dbReference type="AlphaFoldDB" id="A0A093NT88"/>
<feature type="region of interest" description="Disordered" evidence="1">
    <location>
        <begin position="118"/>
        <end position="148"/>
    </location>
</feature>
<evidence type="ECO:0000313" key="3">
    <source>
        <dbReference type="Proteomes" id="UP000054081"/>
    </source>
</evidence>
<feature type="non-terminal residue" evidence="2">
    <location>
        <position position="1"/>
    </location>
</feature>
<reference evidence="2 3" key="1">
    <citation type="submission" date="2014-04" db="EMBL/GenBank/DDBJ databases">
        <title>Genome evolution of avian class.</title>
        <authorList>
            <person name="Zhang G."/>
            <person name="Li C."/>
        </authorList>
    </citation>
    <scope>NUCLEOTIDE SEQUENCE [LARGE SCALE GENOMIC DNA]</scope>
    <source>
        <strain evidence="2">BGI_AS28</strain>
    </source>
</reference>
<keyword evidence="3" id="KW-1185">Reference proteome</keyword>
<dbReference type="EMBL" id="KL224759">
    <property type="protein sequence ID" value="KFW63382.1"/>
    <property type="molecule type" value="Genomic_DNA"/>
</dbReference>
<accession>A0A093NT88</accession>
<evidence type="ECO:0000256" key="1">
    <source>
        <dbReference type="SAM" id="MobiDB-lite"/>
    </source>
</evidence>
<feature type="compositionally biased region" description="Pro residues" evidence="1">
    <location>
        <begin position="34"/>
        <end position="48"/>
    </location>
</feature>
<feature type="non-terminal residue" evidence="2">
    <location>
        <position position="148"/>
    </location>
</feature>
<dbReference type="STRING" id="9238.A0A093NT88"/>
<organism evidence="2 3">
    <name type="scientific">Pygoscelis adeliae</name>
    <name type="common">Adelie penguin</name>
    <dbReference type="NCBI Taxonomy" id="9238"/>
    <lineage>
        <taxon>Eukaryota</taxon>
        <taxon>Metazoa</taxon>
        <taxon>Chordata</taxon>
        <taxon>Craniata</taxon>
        <taxon>Vertebrata</taxon>
        <taxon>Euteleostomi</taxon>
        <taxon>Archelosauria</taxon>
        <taxon>Archosauria</taxon>
        <taxon>Dinosauria</taxon>
        <taxon>Saurischia</taxon>
        <taxon>Theropoda</taxon>
        <taxon>Coelurosauria</taxon>
        <taxon>Aves</taxon>
        <taxon>Neognathae</taxon>
        <taxon>Neoaves</taxon>
        <taxon>Aequornithes</taxon>
        <taxon>Sphenisciformes</taxon>
        <taxon>Spheniscidae</taxon>
        <taxon>Pygoscelis</taxon>
    </lineage>
</organism>
<protein>
    <submittedName>
        <fullName evidence="2">BAG family molecular chaperone regulator 4</fullName>
    </submittedName>
</protein>
<gene>
    <name evidence="2" type="ORF">AS28_11696</name>
</gene>
<dbReference type="Proteomes" id="UP000054081">
    <property type="component" value="Unassembled WGS sequence"/>
</dbReference>
<proteinExistence type="predicted"/>
<evidence type="ECO:0000313" key="2">
    <source>
        <dbReference type="EMBL" id="KFW63382.1"/>
    </source>
</evidence>
<feature type="compositionally biased region" description="Pro residues" evidence="1">
    <location>
        <begin position="63"/>
        <end position="75"/>
    </location>
</feature>
<feature type="region of interest" description="Disordered" evidence="1">
    <location>
        <begin position="1"/>
        <end position="105"/>
    </location>
</feature>
<sequence length="148" mass="15771">PPPPAAPLPQTQGYYCSGLPRTPYPAESTGMYRPPSPAPPWSYAPPDCPAEGSSLRRQQVPGYSPPQTPGMPIPQYPYGDNNPGVTPQGPPPQPRPLEDTWAPPTVYGVQPRYAWPAASAHGNPFVSDSHPSWTGSGAPSHPPAWDSK</sequence>